<evidence type="ECO:0000256" key="3">
    <source>
        <dbReference type="SAM" id="MobiDB-lite"/>
    </source>
</evidence>
<gene>
    <name evidence="5" type="ORF">BDV98DRAFT_604009</name>
</gene>
<dbReference type="InterPro" id="IPR000953">
    <property type="entry name" value="Chromo/chromo_shadow_dom"/>
</dbReference>
<dbReference type="InterPro" id="IPR016197">
    <property type="entry name" value="Chromo-like_dom_sf"/>
</dbReference>
<dbReference type="Proteomes" id="UP000305067">
    <property type="component" value="Unassembled WGS sequence"/>
</dbReference>
<feature type="compositionally biased region" description="Basic and acidic residues" evidence="3">
    <location>
        <begin position="194"/>
        <end position="203"/>
    </location>
</feature>
<dbReference type="GO" id="GO:0006338">
    <property type="term" value="P:chromatin remodeling"/>
    <property type="evidence" value="ECO:0007669"/>
    <property type="project" value="UniProtKB-ARBA"/>
</dbReference>
<protein>
    <recommendedName>
        <fullName evidence="4">Chromo domain-containing protein</fullName>
    </recommendedName>
</protein>
<dbReference type="SMART" id="SM00298">
    <property type="entry name" value="CHROMO"/>
    <property type="match status" value="1"/>
</dbReference>
<feature type="compositionally biased region" description="Acidic residues" evidence="3">
    <location>
        <begin position="27"/>
        <end position="50"/>
    </location>
</feature>
<feature type="domain" description="Chromo" evidence="4">
    <location>
        <begin position="49"/>
        <end position="111"/>
    </location>
</feature>
<feature type="compositionally biased region" description="Basic and acidic residues" evidence="3">
    <location>
        <begin position="104"/>
        <end position="117"/>
    </location>
</feature>
<feature type="compositionally biased region" description="Polar residues" evidence="3">
    <location>
        <begin position="1"/>
        <end position="15"/>
    </location>
</feature>
<proteinExistence type="predicted"/>
<feature type="compositionally biased region" description="Basic and acidic residues" evidence="3">
    <location>
        <begin position="51"/>
        <end position="63"/>
    </location>
</feature>
<dbReference type="PROSITE" id="PS50013">
    <property type="entry name" value="CHROMO_2"/>
    <property type="match status" value="1"/>
</dbReference>
<sequence>MAVSEAASQRPISSTKKSRPGSAEDPPQTDEDDKMEGSGDDGEEEEEEYEIEKILDAKRDKFGPGKTGYLVSWKGYGPSENSWVSEEDASNAQDLISVFWKDRKEKEGREAAKKDSASAKSRAGKAVSSKASTSRARTARKSEPAESDAGGESASVAPAPKKRGRASKAATKSASAEVESEDEADTQTKRRKRADSVKTESELAEEDFKIGNMKKYMHLKSWEHLVQQVETVERPKEGSIMVFFTLNSGERIREEAGICGDKFPKSMLRFYESNLRWRTGNDDDEVY</sequence>
<dbReference type="OrthoDB" id="433924at2759"/>
<dbReference type="AlphaFoldDB" id="A0A5C3QP15"/>
<organism evidence="5 6">
    <name type="scientific">Pterulicium gracile</name>
    <dbReference type="NCBI Taxonomy" id="1884261"/>
    <lineage>
        <taxon>Eukaryota</taxon>
        <taxon>Fungi</taxon>
        <taxon>Dikarya</taxon>
        <taxon>Basidiomycota</taxon>
        <taxon>Agaricomycotina</taxon>
        <taxon>Agaricomycetes</taxon>
        <taxon>Agaricomycetidae</taxon>
        <taxon>Agaricales</taxon>
        <taxon>Pleurotineae</taxon>
        <taxon>Pterulaceae</taxon>
        <taxon>Pterulicium</taxon>
    </lineage>
</organism>
<dbReference type="STRING" id="1884261.A0A5C3QP15"/>
<dbReference type="InterPro" id="IPR008251">
    <property type="entry name" value="Chromo_shadow_dom"/>
</dbReference>
<keyword evidence="6" id="KW-1185">Reference proteome</keyword>
<name>A0A5C3QP15_9AGAR</name>
<evidence type="ECO:0000313" key="5">
    <source>
        <dbReference type="EMBL" id="TFL02039.1"/>
    </source>
</evidence>
<evidence type="ECO:0000256" key="2">
    <source>
        <dbReference type="ARBA" id="ARBA00023242"/>
    </source>
</evidence>
<dbReference type="PANTHER" id="PTHR22812">
    <property type="entry name" value="CHROMOBOX PROTEIN"/>
    <property type="match status" value="1"/>
</dbReference>
<reference evidence="5 6" key="1">
    <citation type="journal article" date="2019" name="Nat. Ecol. Evol.">
        <title>Megaphylogeny resolves global patterns of mushroom evolution.</title>
        <authorList>
            <person name="Varga T."/>
            <person name="Krizsan K."/>
            <person name="Foldi C."/>
            <person name="Dima B."/>
            <person name="Sanchez-Garcia M."/>
            <person name="Sanchez-Ramirez S."/>
            <person name="Szollosi G.J."/>
            <person name="Szarkandi J.G."/>
            <person name="Papp V."/>
            <person name="Albert L."/>
            <person name="Andreopoulos W."/>
            <person name="Angelini C."/>
            <person name="Antonin V."/>
            <person name="Barry K.W."/>
            <person name="Bougher N.L."/>
            <person name="Buchanan P."/>
            <person name="Buyck B."/>
            <person name="Bense V."/>
            <person name="Catcheside P."/>
            <person name="Chovatia M."/>
            <person name="Cooper J."/>
            <person name="Damon W."/>
            <person name="Desjardin D."/>
            <person name="Finy P."/>
            <person name="Geml J."/>
            <person name="Haridas S."/>
            <person name="Hughes K."/>
            <person name="Justo A."/>
            <person name="Karasinski D."/>
            <person name="Kautmanova I."/>
            <person name="Kiss B."/>
            <person name="Kocsube S."/>
            <person name="Kotiranta H."/>
            <person name="LaButti K.M."/>
            <person name="Lechner B.E."/>
            <person name="Liimatainen K."/>
            <person name="Lipzen A."/>
            <person name="Lukacs Z."/>
            <person name="Mihaltcheva S."/>
            <person name="Morgado L.N."/>
            <person name="Niskanen T."/>
            <person name="Noordeloos M.E."/>
            <person name="Ohm R.A."/>
            <person name="Ortiz-Santana B."/>
            <person name="Ovrebo C."/>
            <person name="Racz N."/>
            <person name="Riley R."/>
            <person name="Savchenko A."/>
            <person name="Shiryaev A."/>
            <person name="Soop K."/>
            <person name="Spirin V."/>
            <person name="Szebenyi C."/>
            <person name="Tomsovsky M."/>
            <person name="Tulloss R.E."/>
            <person name="Uehling J."/>
            <person name="Grigoriev I.V."/>
            <person name="Vagvolgyi C."/>
            <person name="Papp T."/>
            <person name="Martin F.M."/>
            <person name="Miettinen O."/>
            <person name="Hibbett D.S."/>
            <person name="Nagy L.G."/>
        </authorList>
    </citation>
    <scope>NUCLEOTIDE SEQUENCE [LARGE SCALE GENOMIC DNA]</scope>
    <source>
        <strain evidence="5 6">CBS 309.79</strain>
    </source>
</reference>
<feature type="compositionally biased region" description="Polar residues" evidence="3">
    <location>
        <begin position="79"/>
        <end position="91"/>
    </location>
</feature>
<evidence type="ECO:0000259" key="4">
    <source>
        <dbReference type="PROSITE" id="PS50013"/>
    </source>
</evidence>
<dbReference type="Gene3D" id="2.40.50.40">
    <property type="match status" value="2"/>
</dbReference>
<dbReference type="Pfam" id="PF00385">
    <property type="entry name" value="Chromo"/>
    <property type="match status" value="1"/>
</dbReference>
<accession>A0A5C3QP15</accession>
<dbReference type="SUPFAM" id="SSF54160">
    <property type="entry name" value="Chromo domain-like"/>
    <property type="match status" value="2"/>
</dbReference>
<feature type="region of interest" description="Disordered" evidence="3">
    <location>
        <begin position="104"/>
        <end position="203"/>
    </location>
</feature>
<dbReference type="InterPro" id="IPR023780">
    <property type="entry name" value="Chromo_domain"/>
</dbReference>
<dbReference type="EMBL" id="ML178823">
    <property type="protein sequence ID" value="TFL02039.1"/>
    <property type="molecule type" value="Genomic_DNA"/>
</dbReference>
<feature type="compositionally biased region" description="Low complexity" evidence="3">
    <location>
        <begin position="118"/>
        <end position="136"/>
    </location>
</feature>
<evidence type="ECO:0000313" key="6">
    <source>
        <dbReference type="Proteomes" id="UP000305067"/>
    </source>
</evidence>
<dbReference type="InterPro" id="IPR051219">
    <property type="entry name" value="Heterochromatin_chromo-domain"/>
</dbReference>
<feature type="region of interest" description="Disordered" evidence="3">
    <location>
        <begin position="1"/>
        <end position="91"/>
    </location>
</feature>
<dbReference type="SMART" id="SM00300">
    <property type="entry name" value="ChSh"/>
    <property type="match status" value="1"/>
</dbReference>
<evidence type="ECO:0000256" key="1">
    <source>
        <dbReference type="ARBA" id="ARBA00004123"/>
    </source>
</evidence>
<keyword evidence="2" id="KW-0539">Nucleus</keyword>
<dbReference type="GO" id="GO:0005634">
    <property type="term" value="C:nucleus"/>
    <property type="evidence" value="ECO:0007669"/>
    <property type="project" value="UniProtKB-SubCell"/>
</dbReference>
<feature type="compositionally biased region" description="Low complexity" evidence="3">
    <location>
        <begin position="167"/>
        <end position="177"/>
    </location>
</feature>
<dbReference type="Pfam" id="PF01393">
    <property type="entry name" value="Chromo_shadow"/>
    <property type="match status" value="1"/>
</dbReference>
<comment type="subcellular location">
    <subcellularLocation>
        <location evidence="1">Nucleus</location>
    </subcellularLocation>
</comment>